<evidence type="ECO:0000313" key="1">
    <source>
        <dbReference type="EMBL" id="GLL13052.1"/>
    </source>
</evidence>
<reference evidence="1" key="1">
    <citation type="journal article" date="2014" name="Int. J. Syst. Evol. Microbiol.">
        <title>Complete genome sequence of Corynebacterium casei LMG S-19264T (=DSM 44701T), isolated from a smear-ripened cheese.</title>
        <authorList>
            <consortium name="US DOE Joint Genome Institute (JGI-PGF)"/>
            <person name="Walter F."/>
            <person name="Albersmeier A."/>
            <person name="Kalinowski J."/>
            <person name="Ruckert C."/>
        </authorList>
    </citation>
    <scope>NUCLEOTIDE SEQUENCE</scope>
    <source>
        <strain evidence="1">VKM Ac-1069</strain>
    </source>
</reference>
<evidence type="ECO:0000313" key="2">
    <source>
        <dbReference type="Proteomes" id="UP001143463"/>
    </source>
</evidence>
<dbReference type="RefSeq" id="WP_037042954.1">
    <property type="nucleotide sequence ID" value="NZ_BAAAUZ010000006.1"/>
</dbReference>
<dbReference type="EMBL" id="BSFQ01000018">
    <property type="protein sequence ID" value="GLL13052.1"/>
    <property type="molecule type" value="Genomic_DNA"/>
</dbReference>
<proteinExistence type="predicted"/>
<organism evidence="1 2">
    <name type="scientific">Pseudonocardia halophobica</name>
    <dbReference type="NCBI Taxonomy" id="29401"/>
    <lineage>
        <taxon>Bacteria</taxon>
        <taxon>Bacillati</taxon>
        <taxon>Actinomycetota</taxon>
        <taxon>Actinomycetes</taxon>
        <taxon>Pseudonocardiales</taxon>
        <taxon>Pseudonocardiaceae</taxon>
        <taxon>Pseudonocardia</taxon>
    </lineage>
</organism>
<dbReference type="Proteomes" id="UP001143463">
    <property type="component" value="Unassembled WGS sequence"/>
</dbReference>
<comment type="caution">
    <text evidence="1">The sequence shown here is derived from an EMBL/GenBank/DDBJ whole genome shotgun (WGS) entry which is preliminary data.</text>
</comment>
<protein>
    <submittedName>
        <fullName evidence="1">Uncharacterized protein</fullName>
    </submittedName>
</protein>
<gene>
    <name evidence="1" type="ORF">GCM10017577_41950</name>
</gene>
<reference evidence="1" key="2">
    <citation type="submission" date="2023-01" db="EMBL/GenBank/DDBJ databases">
        <authorList>
            <person name="Sun Q."/>
            <person name="Evtushenko L."/>
        </authorList>
    </citation>
    <scope>NUCLEOTIDE SEQUENCE</scope>
    <source>
        <strain evidence="1">VKM Ac-1069</strain>
    </source>
</reference>
<dbReference type="AlphaFoldDB" id="A0A9W6L3L3"/>
<accession>A0A9W6L3L3</accession>
<sequence>MTMTYLVGIFVIAAIVVFVRGDGGRVGLAIVAIAAALVFGRDDSAAASAANSVSDTAEVVETAGSVNPP</sequence>
<name>A0A9W6L3L3_9PSEU</name>
<keyword evidence="2" id="KW-1185">Reference proteome</keyword>